<dbReference type="GO" id="GO:0005739">
    <property type="term" value="C:mitochondrion"/>
    <property type="evidence" value="ECO:0007669"/>
    <property type="project" value="TreeGrafter"/>
</dbReference>
<dbReference type="InterPro" id="IPR014710">
    <property type="entry name" value="RmlC-like_jellyroll"/>
</dbReference>
<protein>
    <submittedName>
        <fullName evidence="4">2-aminoethanethiol dioxygenase-like</fullName>
    </submittedName>
</protein>
<keyword evidence="1" id="KW-0479">Metal-binding</keyword>
<sequence length="241" mass="27265">MDDMANIQKVARQALKTFKTANGLPVKENLDVLKSMMGAITAQDVNLSPPNKDRRSSYPGAAPVTHVNIIECPYFSMAVFIVSRGRKLPLHDHPGMHGFCKVLYGSIQVDMYRRMDSEQHEKTNGTLSHSNELHLGEFIYEGKHTFDSDQGVCMVSPTHGNLHTIRAVNGPAAFLDILGPPYSSEKGRDCLYYKECRSQDEQSDVRYLQEVPCPQDFFCDSQTYRGPVVKFEELMQRNEEE</sequence>
<dbReference type="GO" id="GO:0046872">
    <property type="term" value="F:metal ion binding"/>
    <property type="evidence" value="ECO:0007669"/>
    <property type="project" value="UniProtKB-KW"/>
</dbReference>
<dbReference type="OrthoDB" id="271433at2759"/>
<evidence type="ECO:0000256" key="1">
    <source>
        <dbReference type="ARBA" id="ARBA00022723"/>
    </source>
</evidence>
<comment type="caution">
    <text evidence="4">The sequence shown here is derived from an EMBL/GenBank/DDBJ whole genome shotgun (WGS) entry which is preliminary data.</text>
</comment>
<accession>A0A7D9IF72</accession>
<organism evidence="4 5">
    <name type="scientific">Paramuricea clavata</name>
    <name type="common">Red gorgonian</name>
    <name type="synonym">Violescent sea-whip</name>
    <dbReference type="NCBI Taxonomy" id="317549"/>
    <lineage>
        <taxon>Eukaryota</taxon>
        <taxon>Metazoa</taxon>
        <taxon>Cnidaria</taxon>
        <taxon>Anthozoa</taxon>
        <taxon>Octocorallia</taxon>
        <taxon>Malacalcyonacea</taxon>
        <taxon>Plexauridae</taxon>
        <taxon>Paramuricea</taxon>
    </lineage>
</organism>
<dbReference type="CDD" id="cd20289">
    <property type="entry name" value="cupin_ADO"/>
    <property type="match status" value="1"/>
</dbReference>
<evidence type="ECO:0000256" key="2">
    <source>
        <dbReference type="ARBA" id="ARBA00023002"/>
    </source>
</evidence>
<dbReference type="PANTHER" id="PTHR22966">
    <property type="entry name" value="2-AMINOETHANETHIOL DIOXYGENASE"/>
    <property type="match status" value="1"/>
</dbReference>
<dbReference type="EMBL" id="CACRXK020004889">
    <property type="protein sequence ID" value="CAB4004375.1"/>
    <property type="molecule type" value="Genomic_DNA"/>
</dbReference>
<dbReference type="AlphaFoldDB" id="A0A7D9IF72"/>
<name>A0A7D9IF72_PARCT</name>
<evidence type="ECO:0000256" key="3">
    <source>
        <dbReference type="ARBA" id="ARBA00023004"/>
    </source>
</evidence>
<dbReference type="Gene3D" id="2.60.120.10">
    <property type="entry name" value="Jelly Rolls"/>
    <property type="match status" value="1"/>
</dbReference>
<dbReference type="InterPro" id="IPR012864">
    <property type="entry name" value="PCO/ADO"/>
</dbReference>
<dbReference type="SUPFAM" id="SSF51182">
    <property type="entry name" value="RmlC-like cupins"/>
    <property type="match status" value="1"/>
</dbReference>
<evidence type="ECO:0000313" key="4">
    <source>
        <dbReference type="EMBL" id="CAB4004375.1"/>
    </source>
</evidence>
<dbReference type="GO" id="GO:0016702">
    <property type="term" value="F:oxidoreductase activity, acting on single donors with incorporation of molecular oxygen, incorporation of two atoms of oxygen"/>
    <property type="evidence" value="ECO:0007669"/>
    <property type="project" value="InterPro"/>
</dbReference>
<dbReference type="PANTHER" id="PTHR22966:SF61">
    <property type="entry name" value="2-AMINOETHANETHIOL DIOXYGENASE"/>
    <property type="match status" value="1"/>
</dbReference>
<gene>
    <name evidence="4" type="ORF">PACLA_8A083883</name>
</gene>
<keyword evidence="2" id="KW-0560">Oxidoreductase</keyword>
<keyword evidence="3" id="KW-0408">Iron</keyword>
<dbReference type="Pfam" id="PF07847">
    <property type="entry name" value="PCO_ADO"/>
    <property type="match status" value="1"/>
</dbReference>
<reference evidence="4" key="1">
    <citation type="submission" date="2020-04" db="EMBL/GenBank/DDBJ databases">
        <authorList>
            <person name="Alioto T."/>
            <person name="Alioto T."/>
            <person name="Gomez Garrido J."/>
        </authorList>
    </citation>
    <scope>NUCLEOTIDE SEQUENCE</scope>
    <source>
        <strain evidence="4">A484AB</strain>
    </source>
</reference>
<keyword evidence="5" id="KW-1185">Reference proteome</keyword>
<dbReference type="Proteomes" id="UP001152795">
    <property type="component" value="Unassembled WGS sequence"/>
</dbReference>
<evidence type="ECO:0000313" key="5">
    <source>
        <dbReference type="Proteomes" id="UP001152795"/>
    </source>
</evidence>
<proteinExistence type="predicted"/>
<keyword evidence="4" id="KW-0223">Dioxygenase</keyword>
<dbReference type="InterPro" id="IPR011051">
    <property type="entry name" value="RmlC_Cupin_sf"/>
</dbReference>